<dbReference type="GO" id="GO:0003677">
    <property type="term" value="F:DNA binding"/>
    <property type="evidence" value="ECO:0007669"/>
    <property type="project" value="UniProtKB-KW"/>
</dbReference>
<dbReference type="AlphaFoldDB" id="A0A4Z0GQX4"/>
<evidence type="ECO:0000313" key="6">
    <source>
        <dbReference type="Proteomes" id="UP000298347"/>
    </source>
</evidence>
<dbReference type="InterPro" id="IPR036388">
    <property type="entry name" value="WH-like_DNA-bd_sf"/>
</dbReference>
<dbReference type="InterPro" id="IPR051081">
    <property type="entry name" value="HTH_MetalResp_TranReg"/>
</dbReference>
<evidence type="ECO:0000313" key="5">
    <source>
        <dbReference type="EMBL" id="TGA98974.1"/>
    </source>
</evidence>
<dbReference type="SUPFAM" id="SSF46785">
    <property type="entry name" value="Winged helix' DNA-binding domain"/>
    <property type="match status" value="1"/>
</dbReference>
<evidence type="ECO:0000256" key="2">
    <source>
        <dbReference type="ARBA" id="ARBA00023125"/>
    </source>
</evidence>
<dbReference type="OrthoDB" id="9790747at2"/>
<dbReference type="PANTHER" id="PTHR33154">
    <property type="entry name" value="TRANSCRIPTIONAL REGULATOR, ARSR FAMILY"/>
    <property type="match status" value="1"/>
</dbReference>
<dbReference type="Proteomes" id="UP000298347">
    <property type="component" value="Unassembled WGS sequence"/>
</dbReference>
<name>A0A4Z0GQX4_9BACL</name>
<dbReference type="InterPro" id="IPR036390">
    <property type="entry name" value="WH_DNA-bd_sf"/>
</dbReference>
<dbReference type="SMART" id="SM00418">
    <property type="entry name" value="HTH_ARSR"/>
    <property type="match status" value="1"/>
</dbReference>
<feature type="domain" description="HTH arsR-type" evidence="4">
    <location>
        <begin position="1"/>
        <end position="114"/>
    </location>
</feature>
<dbReference type="InterPro" id="IPR001845">
    <property type="entry name" value="HTH_ArsR_DNA-bd_dom"/>
</dbReference>
<reference evidence="5 6" key="1">
    <citation type="journal article" date="2015" name="Int. J. Syst. Evol. Microbiol.">
        <title>Sporolactobacillus shoreae sp. nov. and Sporolactobacillus spathodeae sp. nov., two spore-forming lactic acid bacteria isolated from tree barks in Thailand.</title>
        <authorList>
            <person name="Thamacharoensuk T."/>
            <person name="Kitahara M."/>
            <person name="Ohkuma M."/>
            <person name="Thongchul N."/>
            <person name="Tanasupawat S."/>
        </authorList>
    </citation>
    <scope>NUCLEOTIDE SEQUENCE [LARGE SCALE GENOMIC DNA]</scope>
    <source>
        <strain evidence="5 6">BK92</strain>
    </source>
</reference>
<accession>A0A4Z0GQX4</accession>
<dbReference type="Gene3D" id="1.10.10.10">
    <property type="entry name" value="Winged helix-like DNA-binding domain superfamily/Winged helix DNA-binding domain"/>
    <property type="match status" value="1"/>
</dbReference>
<keyword evidence="1" id="KW-0805">Transcription regulation</keyword>
<dbReference type="InterPro" id="IPR011991">
    <property type="entry name" value="ArsR-like_HTH"/>
</dbReference>
<dbReference type="PANTHER" id="PTHR33154:SF33">
    <property type="entry name" value="TRANSCRIPTIONAL REPRESSOR SDPR"/>
    <property type="match status" value="1"/>
</dbReference>
<evidence type="ECO:0000256" key="1">
    <source>
        <dbReference type="ARBA" id="ARBA00023015"/>
    </source>
</evidence>
<dbReference type="GO" id="GO:0003700">
    <property type="term" value="F:DNA-binding transcription factor activity"/>
    <property type="evidence" value="ECO:0007669"/>
    <property type="project" value="InterPro"/>
</dbReference>
<protein>
    <submittedName>
        <fullName evidence="5">ArsR family transcriptional regulator</fullName>
    </submittedName>
</protein>
<gene>
    <name evidence="5" type="ORF">E4665_06540</name>
</gene>
<dbReference type="PROSITE" id="PS50987">
    <property type="entry name" value="HTH_ARSR_2"/>
    <property type="match status" value="1"/>
</dbReference>
<keyword evidence="3" id="KW-0804">Transcription</keyword>
<comment type="caution">
    <text evidence="5">The sequence shown here is derived from an EMBL/GenBank/DDBJ whole genome shotgun (WGS) entry which is preliminary data.</text>
</comment>
<sequence>MIDFFANLFTKTFKALSNKTRLEILDWFKDPLKHFDKPTAILSKNISEKGDVCVGDIQEKAGLSQSTISSYLAMLQDAGLLESERHGKWTYYRRNEEAIRKLADNIKKLLKRFFYIVFY</sequence>
<keyword evidence="6" id="KW-1185">Reference proteome</keyword>
<organism evidence="5 6">
    <name type="scientific">Sporolactobacillus shoreae</name>
    <dbReference type="NCBI Taxonomy" id="1465501"/>
    <lineage>
        <taxon>Bacteria</taxon>
        <taxon>Bacillati</taxon>
        <taxon>Bacillota</taxon>
        <taxon>Bacilli</taxon>
        <taxon>Bacillales</taxon>
        <taxon>Sporolactobacillaceae</taxon>
        <taxon>Sporolactobacillus</taxon>
    </lineage>
</organism>
<dbReference type="RefSeq" id="WP_135347994.1">
    <property type="nucleotide sequence ID" value="NZ_SRJD01000005.1"/>
</dbReference>
<evidence type="ECO:0000256" key="3">
    <source>
        <dbReference type="ARBA" id="ARBA00023163"/>
    </source>
</evidence>
<keyword evidence="2" id="KW-0238">DNA-binding</keyword>
<dbReference type="Pfam" id="PF01022">
    <property type="entry name" value="HTH_5"/>
    <property type="match status" value="1"/>
</dbReference>
<dbReference type="EMBL" id="SRJD01000005">
    <property type="protein sequence ID" value="TGA98974.1"/>
    <property type="molecule type" value="Genomic_DNA"/>
</dbReference>
<dbReference type="NCBIfam" id="NF033788">
    <property type="entry name" value="HTH_metalloreg"/>
    <property type="match status" value="1"/>
</dbReference>
<evidence type="ECO:0000259" key="4">
    <source>
        <dbReference type="PROSITE" id="PS50987"/>
    </source>
</evidence>
<dbReference type="CDD" id="cd00090">
    <property type="entry name" value="HTH_ARSR"/>
    <property type="match status" value="1"/>
</dbReference>
<proteinExistence type="predicted"/>